<dbReference type="AlphaFoldDB" id="A0A238VIJ3"/>
<proteinExistence type="predicted"/>
<keyword evidence="2" id="KW-1185">Reference proteome</keyword>
<evidence type="ECO:0000313" key="2">
    <source>
        <dbReference type="Proteomes" id="UP000198412"/>
    </source>
</evidence>
<organism evidence="1 2">
    <name type="scientific">Lutibacter flavus</name>
    <dbReference type="NCBI Taxonomy" id="691689"/>
    <lineage>
        <taxon>Bacteria</taxon>
        <taxon>Pseudomonadati</taxon>
        <taxon>Bacteroidota</taxon>
        <taxon>Flavobacteriia</taxon>
        <taxon>Flavobacteriales</taxon>
        <taxon>Flavobacteriaceae</taxon>
        <taxon>Lutibacter</taxon>
    </lineage>
</organism>
<reference evidence="2" key="1">
    <citation type="submission" date="2017-06" db="EMBL/GenBank/DDBJ databases">
        <authorList>
            <person name="Varghese N."/>
            <person name="Submissions S."/>
        </authorList>
    </citation>
    <scope>NUCLEOTIDE SEQUENCE [LARGE SCALE GENOMIC DNA]</scope>
    <source>
        <strain evidence="2">DSM 27993</strain>
    </source>
</reference>
<evidence type="ECO:0008006" key="3">
    <source>
        <dbReference type="Google" id="ProtNLM"/>
    </source>
</evidence>
<name>A0A238VIJ3_9FLAO</name>
<sequence length="486" mass="57111">MDLIEKLNKVSTNTSILTSFLQENINSVYDFFLSQGYSELKEEIERIDNYIFSNYKVLKKIDLSVTENLTFITVLLDVCERFGFLSYFKRLYKLLVSSNSNINSRHKATALFSIGIKEFSDYEKVFEEVLNKLQYATEYEEDNYDKVVSTFVDFYAQVVYNYGQFNCEGVLAFRNNIKKIKCDFFFLGNALIDEILLIDVRDFNSAYDEINLKLDLYLNRKKVELIFSEEKYLIESETEYSKTLKTVPADFHYIRNISVENYNHIGDNDIFYSLGRGVEILTSEKQLFAYMNSYGNMHYAKLDTAFNMLPDSLFSSEIEIYDWGCGQAMASLSYLDFLKKNDYRQKINKITLNEPSELALKRGSLHLNKFDKNIDISTINKDLDSLKVCDFNTNGNIKLHFFSNILDIDFFSMDKLTSLIQSTFKGVNYFVIVSPYITEIKRNRIDNFVRQFEENNEFELIDSLNKQKREWKNNWTIVSRVFKVDL</sequence>
<accession>A0A238VIJ3</accession>
<dbReference type="Proteomes" id="UP000198412">
    <property type="component" value="Unassembled WGS sequence"/>
</dbReference>
<dbReference type="EMBL" id="FZNX01000001">
    <property type="protein sequence ID" value="SNR33937.1"/>
    <property type="molecule type" value="Genomic_DNA"/>
</dbReference>
<evidence type="ECO:0000313" key="1">
    <source>
        <dbReference type="EMBL" id="SNR33937.1"/>
    </source>
</evidence>
<dbReference type="RefSeq" id="WP_089376864.1">
    <property type="nucleotide sequence ID" value="NZ_FZNX01000001.1"/>
</dbReference>
<dbReference type="OrthoDB" id="9787585at2"/>
<gene>
    <name evidence="1" type="ORF">SAMN04488111_0528</name>
</gene>
<protein>
    <recommendedName>
        <fullName evidence="3">Methyltransferase domain-containing protein</fullName>
    </recommendedName>
</protein>